<evidence type="ECO:0000313" key="2">
    <source>
        <dbReference type="Proteomes" id="UP000193100"/>
    </source>
</evidence>
<dbReference type="Proteomes" id="UP000193100">
    <property type="component" value="Plasmid pSMR5"/>
</dbReference>
<protein>
    <submittedName>
        <fullName evidence="1">Uncharacterized protein</fullName>
    </submittedName>
</protein>
<gene>
    <name evidence="1" type="ORF">MARSALSMR5_04127</name>
</gene>
<proteinExistence type="predicted"/>
<dbReference type="GeneID" id="77258033"/>
<reference evidence="1 2" key="1">
    <citation type="submission" date="2017-04" db="EMBL/GenBank/DDBJ databases">
        <title>Genome Sequence of Marinobacter salarius strain SMR5 Isolated from a culture of the Diatom Skeletonema marinoi.</title>
        <authorList>
            <person name="Topel M."/>
            <person name="Pinder M.I.M."/>
            <person name="Johansson O.N."/>
            <person name="Kourtchenko O."/>
            <person name="Godhe A."/>
            <person name="Clarke A.K."/>
        </authorList>
    </citation>
    <scope>NUCLEOTIDE SEQUENCE [LARGE SCALE GENOMIC DNA]</scope>
    <source>
        <strain evidence="1 2">SMR5</strain>
        <plasmid evidence="2">Plasmid psmr5</plasmid>
    </source>
</reference>
<name>A0A1W6KFG1_9GAMM</name>
<geneLocation type="plasmid" evidence="2">
    <name>psmr5</name>
</geneLocation>
<evidence type="ECO:0000313" key="1">
    <source>
        <dbReference type="EMBL" id="ARM86147.1"/>
    </source>
</evidence>
<accession>A0A1W6KFG1</accession>
<dbReference type="AlphaFoldDB" id="A0A1W6KFG1"/>
<dbReference type="RefSeq" id="WP_157665654.1">
    <property type="nucleotide sequence ID" value="NZ_CP020932.1"/>
</dbReference>
<dbReference type="EMBL" id="CP020932">
    <property type="protein sequence ID" value="ARM86147.1"/>
    <property type="molecule type" value="Genomic_DNA"/>
</dbReference>
<keyword evidence="1" id="KW-0614">Plasmid</keyword>
<organism evidence="1 2">
    <name type="scientific">Marinobacter salarius</name>
    <dbReference type="NCBI Taxonomy" id="1420917"/>
    <lineage>
        <taxon>Bacteria</taxon>
        <taxon>Pseudomonadati</taxon>
        <taxon>Pseudomonadota</taxon>
        <taxon>Gammaproteobacteria</taxon>
        <taxon>Pseudomonadales</taxon>
        <taxon>Marinobacteraceae</taxon>
        <taxon>Marinobacter</taxon>
    </lineage>
</organism>
<sequence length="211" mass="23404">MATSTITFKTYFDFPGRVPPAKVSIEGPPDVFLSGTDVRLPKRGITGIYGTIRSQYISSQLVNRSLRQGQEPCFVSASIEVDGHNTAKFDVNELGQRTFLSLPDVTRANLKDAIRSAWVEILDHHGRCSMADQFPRRPSPNMDLLDDLVNRSPFSTLKAIAYPIITEVGEIMMLTVFDRNAVTTAAAMTLHPVTINLAGWSFKNGFRQSCH</sequence>